<reference evidence="1" key="1">
    <citation type="submission" date="2020-12" db="EMBL/GenBank/DDBJ databases">
        <title>M. sibirica DSM 26468T genome.</title>
        <authorList>
            <person name="Thieme N."/>
            <person name="Rettenmaier R."/>
            <person name="Zverlov V."/>
            <person name="Liebl W."/>
        </authorList>
    </citation>
    <scope>NUCLEOTIDE SEQUENCE</scope>
    <source>
        <strain evidence="1">DSM 26468</strain>
    </source>
</reference>
<evidence type="ECO:0008006" key="3">
    <source>
        <dbReference type="Google" id="ProtNLM"/>
    </source>
</evidence>
<protein>
    <recommendedName>
        <fullName evidence="3">Flagellar hook-length control protein FliK</fullName>
    </recommendedName>
</protein>
<evidence type="ECO:0000313" key="1">
    <source>
        <dbReference type="EMBL" id="MBH1941007.1"/>
    </source>
</evidence>
<sequence length="1133" mass="128209">MEQQILGAGKGLKADKKQDFIQNTYSGSDNKSGLTSLKKGQQITGVITAIGDTITLSIGGQMILAKGKLPSDTVPGESKVFQVLNVSDRQLELGIVDYDKSGKEGQGPMAVMKLDLDQEVFLTRMDYTGKQAEQEKEFLLMKQKINEILSKMTELDYQSLEKEGFPVESFTIEGLYTALNRIKNSHDNMSLDKSIDSNQFTDQYIKEFLEKANLPVTKEMIHKISTALSLSEAISQINEKAIKFLISTEQAPTIENIYRALYSQNASNTGHNKTLSEQDWKELIPQVKEALEAAGYDITEENMGRAKWLIENQLPLTGHSLDYLNNLKSISGQIDKAEILQRIVEGVKSGIAPKDIVLLQKPRKDIEQLIKDIHSIEEDTIGEAIKESLELTIRKLVAYQKTIKEPEKHENKNSHPPRSGEAIKAQRQLEEIRLKMTAEAAQRLESRGFHIETQRLERVVTELRKLEDEYYRELLIEADLEADQEQIRVLRETTHHMERFKLLPSYILGKTLSGRVTQTVPGLLDNGEKLMAELSRANEAYETLMTVPNREYGDSIQKAFSHTDQMLKEMELETTLLNQRAVRILGYNGMEITKESIEKIKAYDLEVQTLIKNLQPQITVRMVKDGFNPLHLSIGELNQTIDKIKSEMGSLPEEKYATYLRKLEKEESISQEERKAYIGIYRLLHAVEKTDGAALGALIKAEREVTLSHLLTAVRTLRTGSMDAKIDDGFGSLQSITYKNETITEQLEAVFSEQGSTDIMRGNDQAVGLYPKEQIEILHTMLKQMKEDITPGGLNEARNRIAGSSQDINSSVLEFIPEISSGKGIWEAIKDIPIEKLFDRLPTPEGMEDDPVYIQKLQELRQIYKNSDQAMRFLEDYKIPSTTVNVMLAKQMLSDGGTLFKKLQNQDSEKIIDESLSKSLKKIEELSDTIFDRKTLMNAYDDLEKNVDNLIERELQTGPVEQIKLTELKSMRAQMSFIRTLARKEYYQIPVNTQSGVTNINLTIVRNNHATNKVSVTMQSDYLGSIKAELTLKKNTVKGYISSDNRKGLELLQDHSIEIENIIKENKVTLKQLSYCLQQNKKDTYAYQNPEENGHEETVSSETERVLYGIAKGLILTVRAAELAGADKDRAAS</sequence>
<dbReference type="Pfam" id="PF19753">
    <property type="entry name" value="DUF6240"/>
    <property type="match status" value="2"/>
</dbReference>
<name>A0A8J7KWW7_9FIRM</name>
<dbReference type="EMBL" id="JAEAGR010000008">
    <property type="protein sequence ID" value="MBH1941007.1"/>
    <property type="molecule type" value="Genomic_DNA"/>
</dbReference>
<dbReference type="Proteomes" id="UP000623269">
    <property type="component" value="Unassembled WGS sequence"/>
</dbReference>
<comment type="caution">
    <text evidence="1">The sequence shown here is derived from an EMBL/GenBank/DDBJ whole genome shotgun (WGS) entry which is preliminary data.</text>
</comment>
<dbReference type="RefSeq" id="WP_197661234.1">
    <property type="nucleotide sequence ID" value="NZ_JAEAGR010000008.1"/>
</dbReference>
<accession>A0A8J7KWW7</accession>
<organism evidence="1 2">
    <name type="scientific">Mobilitalea sibirica</name>
    <dbReference type="NCBI Taxonomy" id="1462919"/>
    <lineage>
        <taxon>Bacteria</taxon>
        <taxon>Bacillati</taxon>
        <taxon>Bacillota</taxon>
        <taxon>Clostridia</taxon>
        <taxon>Lachnospirales</taxon>
        <taxon>Lachnospiraceae</taxon>
        <taxon>Mobilitalea</taxon>
    </lineage>
</organism>
<dbReference type="AlphaFoldDB" id="A0A8J7KWW7"/>
<evidence type="ECO:0000313" key="2">
    <source>
        <dbReference type="Proteomes" id="UP000623269"/>
    </source>
</evidence>
<keyword evidence="2" id="KW-1185">Reference proteome</keyword>
<gene>
    <name evidence="1" type="ORF">I5677_08900</name>
</gene>
<proteinExistence type="predicted"/>
<dbReference type="InterPro" id="IPR046207">
    <property type="entry name" value="DUF6240"/>
</dbReference>